<reference evidence="2" key="1">
    <citation type="submission" date="2022-07" db="EMBL/GenBank/DDBJ databases">
        <title>Genome Sequence of Leucocoprinus birnbaumii.</title>
        <authorList>
            <person name="Buettner E."/>
        </authorList>
    </citation>
    <scope>NUCLEOTIDE SEQUENCE</scope>
    <source>
        <strain evidence="2">VT141</strain>
    </source>
</reference>
<evidence type="ECO:0000313" key="3">
    <source>
        <dbReference type="Proteomes" id="UP001213000"/>
    </source>
</evidence>
<keyword evidence="3" id="KW-1185">Reference proteome</keyword>
<organism evidence="2 3">
    <name type="scientific">Leucocoprinus birnbaumii</name>
    <dbReference type="NCBI Taxonomy" id="56174"/>
    <lineage>
        <taxon>Eukaryota</taxon>
        <taxon>Fungi</taxon>
        <taxon>Dikarya</taxon>
        <taxon>Basidiomycota</taxon>
        <taxon>Agaricomycotina</taxon>
        <taxon>Agaricomycetes</taxon>
        <taxon>Agaricomycetidae</taxon>
        <taxon>Agaricales</taxon>
        <taxon>Agaricineae</taxon>
        <taxon>Agaricaceae</taxon>
        <taxon>Leucocoprinus</taxon>
    </lineage>
</organism>
<evidence type="ECO:0008006" key="4">
    <source>
        <dbReference type="Google" id="ProtNLM"/>
    </source>
</evidence>
<sequence>MKFASFALPLLAFASSVAAQATFITLPTAGTQVSKGSNITVQITKKDSMMGSIEVGLVLSFQYCGTSSPCPSATNQLGDILYIGKLDAPFHDTPGEPYENITVTIPDYSFEDPAPAQIIETRFHLIGAGPAAILETNTVAVQLVD</sequence>
<gene>
    <name evidence="2" type="ORF">NP233_g3643</name>
</gene>
<dbReference type="AlphaFoldDB" id="A0AAD5VZZ2"/>
<feature type="chain" id="PRO_5042134333" description="Phosphatidylglycerol/phosphatidylinositol transfer protein" evidence="1">
    <location>
        <begin position="20"/>
        <end position="145"/>
    </location>
</feature>
<keyword evidence="1" id="KW-0732">Signal</keyword>
<comment type="caution">
    <text evidence="2">The sequence shown here is derived from an EMBL/GenBank/DDBJ whole genome shotgun (WGS) entry which is preliminary data.</text>
</comment>
<accession>A0AAD5VZZ2</accession>
<evidence type="ECO:0000256" key="1">
    <source>
        <dbReference type="SAM" id="SignalP"/>
    </source>
</evidence>
<feature type="signal peptide" evidence="1">
    <location>
        <begin position="1"/>
        <end position="19"/>
    </location>
</feature>
<evidence type="ECO:0000313" key="2">
    <source>
        <dbReference type="EMBL" id="KAJ3571625.1"/>
    </source>
</evidence>
<proteinExistence type="predicted"/>
<protein>
    <recommendedName>
        <fullName evidence="4">Phosphatidylglycerol/phosphatidylinositol transfer protein</fullName>
    </recommendedName>
</protein>
<dbReference type="EMBL" id="JANIEX010000177">
    <property type="protein sequence ID" value="KAJ3571625.1"/>
    <property type="molecule type" value="Genomic_DNA"/>
</dbReference>
<dbReference type="Proteomes" id="UP001213000">
    <property type="component" value="Unassembled WGS sequence"/>
</dbReference>
<name>A0AAD5VZZ2_9AGAR</name>